<gene>
    <name evidence="1" type="ORF">NZD89_24260</name>
</gene>
<dbReference type="EMBL" id="CP104067">
    <property type="protein sequence ID" value="WAH41329.1"/>
    <property type="molecule type" value="Genomic_DNA"/>
</dbReference>
<reference evidence="1" key="1">
    <citation type="submission" date="2022-08" db="EMBL/GenBank/DDBJ databases">
        <title>Alicyclobacillus fastidiosus DSM 17978, complete genome.</title>
        <authorList>
            <person name="Wang Q."/>
            <person name="Cai R."/>
            <person name="Wang Z."/>
        </authorList>
    </citation>
    <scope>NUCLEOTIDE SEQUENCE</scope>
    <source>
        <strain evidence="1">DSM 17978</strain>
    </source>
</reference>
<sequence length="50" mass="5842">MTNKPTWSPMDWQPDDEWISVVDVMKHLKCSRATGHRWCEEGKLPTMQGP</sequence>
<evidence type="ECO:0000313" key="1">
    <source>
        <dbReference type="EMBL" id="WAH41329.1"/>
    </source>
</evidence>
<keyword evidence="2" id="KW-1185">Reference proteome</keyword>
<proteinExistence type="predicted"/>
<dbReference type="RefSeq" id="WP_268005245.1">
    <property type="nucleotide sequence ID" value="NZ_BSUT01000001.1"/>
</dbReference>
<accession>A0ABY6ZEK7</accession>
<organism evidence="1 2">
    <name type="scientific">Alicyclobacillus fastidiosus</name>
    <dbReference type="NCBI Taxonomy" id="392011"/>
    <lineage>
        <taxon>Bacteria</taxon>
        <taxon>Bacillati</taxon>
        <taxon>Bacillota</taxon>
        <taxon>Bacilli</taxon>
        <taxon>Bacillales</taxon>
        <taxon>Alicyclobacillaceae</taxon>
        <taxon>Alicyclobacillus</taxon>
    </lineage>
</organism>
<protein>
    <submittedName>
        <fullName evidence="1">Helix-turn-helix domain-containing protein</fullName>
    </submittedName>
</protein>
<evidence type="ECO:0000313" key="2">
    <source>
        <dbReference type="Proteomes" id="UP001164761"/>
    </source>
</evidence>
<name>A0ABY6ZEK7_9BACL</name>
<dbReference type="Proteomes" id="UP001164761">
    <property type="component" value="Chromosome"/>
</dbReference>